<dbReference type="InterPro" id="IPR019956">
    <property type="entry name" value="Ubiquitin_dom"/>
</dbReference>
<dbReference type="PRINTS" id="PR00348">
    <property type="entry name" value="UBIQUITIN"/>
</dbReference>
<sequence length="145" mass="16714">MKIIVKVLKGDECTVEIESTATILQLKQKIEEQTKIAISHQKIVLVGKTLADDKKIDSYPIKENTKLTLVVKKPEPLKDAIYKQFRKYYIEEQSEKLTTEFLNDFNVKMKELSLDDLEKIAAELFSKSSKLNSFILTLKSFRNSV</sequence>
<proteinExistence type="evidence at transcript level"/>
<dbReference type="InterPro" id="IPR029071">
    <property type="entry name" value="Ubiquitin-like_domsf"/>
</dbReference>
<evidence type="ECO:0000256" key="1">
    <source>
        <dbReference type="ARBA" id="ARBA00004514"/>
    </source>
</evidence>
<evidence type="ECO:0000256" key="2">
    <source>
        <dbReference type="ARBA" id="ARBA00022490"/>
    </source>
</evidence>
<evidence type="ECO:0000259" key="3">
    <source>
        <dbReference type="PROSITE" id="PS50053"/>
    </source>
</evidence>
<dbReference type="PROSITE" id="PS00299">
    <property type="entry name" value="UBIQUITIN_1"/>
    <property type="match status" value="1"/>
</dbReference>
<dbReference type="Pfam" id="PF00240">
    <property type="entry name" value="ubiquitin"/>
    <property type="match status" value="1"/>
</dbReference>
<feature type="non-terminal residue" evidence="4">
    <location>
        <position position="145"/>
    </location>
</feature>
<accession>U5EQW3</accession>
<dbReference type="GO" id="GO:0071818">
    <property type="term" value="C:BAT3 complex"/>
    <property type="evidence" value="ECO:0007669"/>
    <property type="project" value="TreeGrafter"/>
</dbReference>
<feature type="domain" description="Ubiquitin-like" evidence="3">
    <location>
        <begin position="1"/>
        <end position="76"/>
    </location>
</feature>
<dbReference type="InterPro" id="IPR019954">
    <property type="entry name" value="Ubiquitin_CS"/>
</dbReference>
<dbReference type="SMART" id="SM00213">
    <property type="entry name" value="UBQ"/>
    <property type="match status" value="1"/>
</dbReference>
<dbReference type="PANTHER" id="PTHR46555:SF1">
    <property type="entry name" value="UBIQUITIN-LIKE PROTEIN 4A"/>
    <property type="match status" value="1"/>
</dbReference>
<dbReference type="SUPFAM" id="SSF54236">
    <property type="entry name" value="Ubiquitin-like"/>
    <property type="match status" value="1"/>
</dbReference>
<reference evidence="4" key="1">
    <citation type="journal article" date="2014" name="Insect Biochem. Mol. Biol.">
        <title>An insight into the sialome of the frog biting fly, Corethrella appendiculata.</title>
        <authorList>
            <person name="Ribeiro J.M.C."/>
            <person name="Chagas A.C."/>
            <person name="Pham V.M."/>
            <person name="Lounibos L.P."/>
            <person name="Calvo E."/>
        </authorList>
    </citation>
    <scope>NUCLEOTIDE SEQUENCE</scope>
    <source>
        <tissue evidence="4">Salivary glands</tissue>
    </source>
</reference>
<dbReference type="GO" id="GO:0071816">
    <property type="term" value="P:tail-anchored membrane protein insertion into ER membrane"/>
    <property type="evidence" value="ECO:0007669"/>
    <property type="project" value="TreeGrafter"/>
</dbReference>
<dbReference type="GO" id="GO:0051087">
    <property type="term" value="F:protein-folding chaperone binding"/>
    <property type="evidence" value="ECO:0007669"/>
    <property type="project" value="TreeGrafter"/>
</dbReference>
<dbReference type="InterPro" id="IPR000626">
    <property type="entry name" value="Ubiquitin-like_dom"/>
</dbReference>
<dbReference type="AlphaFoldDB" id="U5EQW3"/>
<dbReference type="PANTHER" id="PTHR46555">
    <property type="entry name" value="UBIQUITIN-LIKE PROTEIN 4A"/>
    <property type="match status" value="1"/>
</dbReference>
<evidence type="ECO:0000313" key="4">
    <source>
        <dbReference type="EMBL" id="JAB56780.1"/>
    </source>
</evidence>
<comment type="subcellular location">
    <subcellularLocation>
        <location evidence="1">Cytoplasm</location>
        <location evidence="1">Cytosol</location>
    </subcellularLocation>
</comment>
<name>U5EQW3_9DIPT</name>
<dbReference type="EMBL" id="GANO01003091">
    <property type="protein sequence ID" value="JAB56780.1"/>
    <property type="molecule type" value="mRNA"/>
</dbReference>
<keyword evidence="2" id="KW-0963">Cytoplasm</keyword>
<dbReference type="PROSITE" id="PS50053">
    <property type="entry name" value="UBIQUITIN_2"/>
    <property type="match status" value="1"/>
</dbReference>
<dbReference type="GO" id="GO:0006620">
    <property type="term" value="P:post-translational protein targeting to endoplasmic reticulum membrane"/>
    <property type="evidence" value="ECO:0007669"/>
    <property type="project" value="InterPro"/>
</dbReference>
<dbReference type="Gene3D" id="3.10.20.90">
    <property type="entry name" value="Phosphatidylinositol 3-kinase Catalytic Subunit, Chain A, domain 1"/>
    <property type="match status" value="1"/>
</dbReference>
<protein>
    <submittedName>
        <fullName evidence="4">Putative stephensi ubiquitin</fullName>
    </submittedName>
</protein>
<organism evidence="4">
    <name type="scientific">Corethrella appendiculata</name>
    <dbReference type="NCBI Taxonomy" id="1370023"/>
    <lineage>
        <taxon>Eukaryota</taxon>
        <taxon>Metazoa</taxon>
        <taxon>Ecdysozoa</taxon>
        <taxon>Arthropoda</taxon>
        <taxon>Hexapoda</taxon>
        <taxon>Insecta</taxon>
        <taxon>Pterygota</taxon>
        <taxon>Neoptera</taxon>
        <taxon>Endopterygota</taxon>
        <taxon>Diptera</taxon>
        <taxon>Nematocera</taxon>
        <taxon>Culicoidea</taxon>
        <taxon>Chaoboridae</taxon>
        <taxon>Corethrella</taxon>
    </lineage>
</organism>
<dbReference type="InterPro" id="IPR047154">
    <property type="entry name" value="UBL4A-like"/>
</dbReference>